<evidence type="ECO:0000313" key="8">
    <source>
        <dbReference type="Proteomes" id="UP000289857"/>
    </source>
</evidence>
<dbReference type="PANTHER" id="PTHR42904">
    <property type="entry name" value="NUDIX HYDROLASE, NUDC SUBFAMILY"/>
    <property type="match status" value="1"/>
</dbReference>
<dbReference type="OrthoDB" id="9786141at2"/>
<dbReference type="InterPro" id="IPR020476">
    <property type="entry name" value="Nudix_hydrolase"/>
</dbReference>
<comment type="caution">
    <text evidence="7">The sequence shown here is derived from an EMBL/GenBank/DDBJ whole genome shotgun (WGS) entry which is preliminary data.</text>
</comment>
<name>A0A4Q1K6N1_9FLAO</name>
<dbReference type="InterPro" id="IPR015797">
    <property type="entry name" value="NUDIX_hydrolase-like_dom_sf"/>
</dbReference>
<dbReference type="GO" id="GO:0035529">
    <property type="term" value="F:NADH pyrophosphatase activity"/>
    <property type="evidence" value="ECO:0007669"/>
    <property type="project" value="TreeGrafter"/>
</dbReference>
<sequence length="169" mass="19332">MIFNFCPRCTSAKLQTENNYRVECRHCGFTYFHNVAAAVAVVLKFENKVLFTVRNKEPDKGKLDLPGGFVDPGERGEVAACRELKEELGLQLDVRKMKYVTSAANNYLYKTVPYKTLDLFFEYELDSAEIAIVAPDEIQDIQWIDPKTMDLEAIGFISIRTVIGERYCK</sequence>
<keyword evidence="3 5" id="KW-0378">Hydrolase</keyword>
<feature type="domain" description="Nudix hydrolase" evidence="6">
    <location>
        <begin position="30"/>
        <end position="166"/>
    </location>
</feature>
<dbReference type="CDD" id="cd04681">
    <property type="entry name" value="NUDIX_Hydrolase"/>
    <property type="match status" value="1"/>
</dbReference>
<evidence type="ECO:0000256" key="5">
    <source>
        <dbReference type="RuleBase" id="RU003476"/>
    </source>
</evidence>
<keyword evidence="4" id="KW-0460">Magnesium</keyword>
<dbReference type="Proteomes" id="UP000289857">
    <property type="component" value="Unassembled WGS sequence"/>
</dbReference>
<dbReference type="PANTHER" id="PTHR42904:SF12">
    <property type="entry name" value="ADP-RIBOSE PYROPHOSPHATASE-RELATED"/>
    <property type="match status" value="1"/>
</dbReference>
<dbReference type="InterPro" id="IPR050241">
    <property type="entry name" value="NAD-cap_RNA_hydrolase_NudC"/>
</dbReference>
<evidence type="ECO:0000256" key="2">
    <source>
        <dbReference type="ARBA" id="ARBA00022723"/>
    </source>
</evidence>
<dbReference type="GO" id="GO:0046872">
    <property type="term" value="F:metal ion binding"/>
    <property type="evidence" value="ECO:0007669"/>
    <property type="project" value="UniProtKB-KW"/>
</dbReference>
<dbReference type="GO" id="GO:0019677">
    <property type="term" value="P:NAD+ catabolic process"/>
    <property type="evidence" value="ECO:0007669"/>
    <property type="project" value="TreeGrafter"/>
</dbReference>
<organism evidence="7 8">
    <name type="scientific">Flavobacterium stagni</name>
    <dbReference type="NCBI Taxonomy" id="2506421"/>
    <lineage>
        <taxon>Bacteria</taxon>
        <taxon>Pseudomonadati</taxon>
        <taxon>Bacteroidota</taxon>
        <taxon>Flavobacteriia</taxon>
        <taxon>Flavobacteriales</taxon>
        <taxon>Flavobacteriaceae</taxon>
        <taxon>Flavobacterium</taxon>
    </lineage>
</organism>
<dbReference type="GO" id="GO:0005829">
    <property type="term" value="C:cytosol"/>
    <property type="evidence" value="ECO:0007669"/>
    <property type="project" value="TreeGrafter"/>
</dbReference>
<keyword evidence="8" id="KW-1185">Reference proteome</keyword>
<comment type="similarity">
    <text evidence="5">Belongs to the Nudix hydrolase family.</text>
</comment>
<keyword evidence="2" id="KW-0479">Metal-binding</keyword>
<comment type="cofactor">
    <cofactor evidence="1">
        <name>Mg(2+)</name>
        <dbReference type="ChEBI" id="CHEBI:18420"/>
    </cofactor>
</comment>
<dbReference type="GO" id="GO:0006742">
    <property type="term" value="P:NADP+ catabolic process"/>
    <property type="evidence" value="ECO:0007669"/>
    <property type="project" value="TreeGrafter"/>
</dbReference>
<dbReference type="PROSITE" id="PS51462">
    <property type="entry name" value="NUDIX"/>
    <property type="match status" value="1"/>
</dbReference>
<dbReference type="EMBL" id="SBKN01000008">
    <property type="protein sequence ID" value="RXR21490.1"/>
    <property type="molecule type" value="Genomic_DNA"/>
</dbReference>
<evidence type="ECO:0000313" key="7">
    <source>
        <dbReference type="EMBL" id="RXR21490.1"/>
    </source>
</evidence>
<accession>A0A4Q1K6N1</accession>
<protein>
    <submittedName>
        <fullName evidence="7">NUDIX domain-containing protein</fullName>
    </submittedName>
</protein>
<dbReference type="AlphaFoldDB" id="A0A4Q1K6N1"/>
<evidence type="ECO:0000256" key="4">
    <source>
        <dbReference type="ARBA" id="ARBA00022842"/>
    </source>
</evidence>
<reference evidence="8" key="1">
    <citation type="submission" date="2019-01" db="EMBL/GenBank/DDBJ databases">
        <title>Cytophagaceae bacterium strain CAR-16.</title>
        <authorList>
            <person name="Chen W.-M."/>
        </authorList>
    </citation>
    <scope>NUCLEOTIDE SEQUENCE [LARGE SCALE GENOMIC DNA]</scope>
    <source>
        <strain evidence="8">WWJ-16</strain>
    </source>
</reference>
<dbReference type="RefSeq" id="WP_129462240.1">
    <property type="nucleotide sequence ID" value="NZ_SBKN01000008.1"/>
</dbReference>
<proteinExistence type="inferred from homology"/>
<dbReference type="InterPro" id="IPR000086">
    <property type="entry name" value="NUDIX_hydrolase_dom"/>
</dbReference>
<gene>
    <name evidence="7" type="ORF">EQG61_12260</name>
</gene>
<dbReference type="InterPro" id="IPR020084">
    <property type="entry name" value="NUDIX_hydrolase_CS"/>
</dbReference>
<evidence type="ECO:0000256" key="1">
    <source>
        <dbReference type="ARBA" id="ARBA00001946"/>
    </source>
</evidence>
<dbReference type="SUPFAM" id="SSF55811">
    <property type="entry name" value="Nudix"/>
    <property type="match status" value="1"/>
</dbReference>
<evidence type="ECO:0000259" key="6">
    <source>
        <dbReference type="PROSITE" id="PS51462"/>
    </source>
</evidence>
<evidence type="ECO:0000256" key="3">
    <source>
        <dbReference type="ARBA" id="ARBA00022801"/>
    </source>
</evidence>
<dbReference type="Pfam" id="PF00293">
    <property type="entry name" value="NUDIX"/>
    <property type="match status" value="1"/>
</dbReference>
<dbReference type="PROSITE" id="PS00893">
    <property type="entry name" value="NUDIX_BOX"/>
    <property type="match status" value="1"/>
</dbReference>
<dbReference type="PRINTS" id="PR00502">
    <property type="entry name" value="NUDIXFAMILY"/>
</dbReference>
<dbReference type="Gene3D" id="3.90.79.10">
    <property type="entry name" value="Nucleoside Triphosphate Pyrophosphohydrolase"/>
    <property type="match status" value="1"/>
</dbReference>